<proteinExistence type="predicted"/>
<evidence type="ECO:0000313" key="1">
    <source>
        <dbReference type="EMBL" id="KAK8760020.1"/>
    </source>
</evidence>
<dbReference type="EMBL" id="JARKHS020032435">
    <property type="protein sequence ID" value="KAK8760020.1"/>
    <property type="molecule type" value="Genomic_DNA"/>
</dbReference>
<comment type="caution">
    <text evidence="1">The sequence shown here is derived from an EMBL/GenBank/DDBJ whole genome shotgun (WGS) entry which is preliminary data.</text>
</comment>
<keyword evidence="2" id="KW-1185">Reference proteome</keyword>
<reference evidence="1 2" key="1">
    <citation type="journal article" date="2023" name="Arcadia Sci">
        <title>De novo assembly of a long-read Amblyomma americanum tick genome.</title>
        <authorList>
            <person name="Chou S."/>
            <person name="Poskanzer K.E."/>
            <person name="Rollins M."/>
            <person name="Thuy-Boun P.S."/>
        </authorList>
    </citation>
    <scope>NUCLEOTIDE SEQUENCE [LARGE SCALE GENOMIC DNA]</scope>
    <source>
        <strain evidence="1">F_SG_1</strain>
        <tissue evidence="1">Salivary glands</tissue>
    </source>
</reference>
<dbReference type="Proteomes" id="UP001321473">
    <property type="component" value="Unassembled WGS sequence"/>
</dbReference>
<gene>
    <name evidence="1" type="ORF">V5799_028714</name>
</gene>
<organism evidence="1 2">
    <name type="scientific">Amblyomma americanum</name>
    <name type="common">Lone star tick</name>
    <dbReference type="NCBI Taxonomy" id="6943"/>
    <lineage>
        <taxon>Eukaryota</taxon>
        <taxon>Metazoa</taxon>
        <taxon>Ecdysozoa</taxon>
        <taxon>Arthropoda</taxon>
        <taxon>Chelicerata</taxon>
        <taxon>Arachnida</taxon>
        <taxon>Acari</taxon>
        <taxon>Parasitiformes</taxon>
        <taxon>Ixodida</taxon>
        <taxon>Ixodoidea</taxon>
        <taxon>Ixodidae</taxon>
        <taxon>Amblyomminae</taxon>
        <taxon>Amblyomma</taxon>
    </lineage>
</organism>
<accession>A0AAQ4DC30</accession>
<sequence>MLVLEHTTLPRNSGGRETKINCFTKHRDMVFALAPTQNAHFGSCTPVCCTRCLNIWKKKHATTQVKREPYLVLLLSSAGSNAFLIQPAAEEYGNARREG</sequence>
<name>A0AAQ4DC30_AMBAM</name>
<evidence type="ECO:0000313" key="2">
    <source>
        <dbReference type="Proteomes" id="UP001321473"/>
    </source>
</evidence>
<protein>
    <submittedName>
        <fullName evidence="1">Uncharacterized protein</fullName>
    </submittedName>
</protein>
<dbReference type="AlphaFoldDB" id="A0AAQ4DC30"/>